<dbReference type="AlphaFoldDB" id="A0A428U8V5"/>
<protein>
    <submittedName>
        <fullName evidence="3">Uncharacterized protein</fullName>
    </submittedName>
</protein>
<dbReference type="EMBL" id="NKCK01000022">
    <property type="protein sequence ID" value="RSM10638.1"/>
    <property type="molecule type" value="Genomic_DNA"/>
</dbReference>
<gene>
    <name evidence="3" type="ORF">CEP52_003432</name>
</gene>
<organism evidence="3 4">
    <name type="scientific">Fusarium oligoseptatum</name>
    <dbReference type="NCBI Taxonomy" id="2604345"/>
    <lineage>
        <taxon>Eukaryota</taxon>
        <taxon>Fungi</taxon>
        <taxon>Dikarya</taxon>
        <taxon>Ascomycota</taxon>
        <taxon>Pezizomycotina</taxon>
        <taxon>Sordariomycetes</taxon>
        <taxon>Hypocreomycetidae</taxon>
        <taxon>Hypocreales</taxon>
        <taxon>Nectriaceae</taxon>
        <taxon>Fusarium</taxon>
        <taxon>Fusarium solani species complex</taxon>
    </lineage>
</organism>
<name>A0A428U8V5_9HYPO</name>
<feature type="compositionally biased region" description="Low complexity" evidence="2">
    <location>
        <begin position="35"/>
        <end position="47"/>
    </location>
</feature>
<feature type="region of interest" description="Disordered" evidence="2">
    <location>
        <begin position="1"/>
        <end position="60"/>
    </location>
</feature>
<dbReference type="Proteomes" id="UP000287144">
    <property type="component" value="Unassembled WGS sequence"/>
</dbReference>
<sequence>MASDQSAPTMEKLHERLLTMEEMEEADADQEAKRPAGATPATTPPAKRANRNSPLQFKISGLRDAVRDRVSKELSKQLPDLLAENERIQKMEEEMRELREESQQLREESYQLREEFLQLREEFLQLRKESHQLREKMANDKVA</sequence>
<keyword evidence="4" id="KW-1185">Reference proteome</keyword>
<comment type="caution">
    <text evidence="3">The sequence shown here is derived from an EMBL/GenBank/DDBJ whole genome shotgun (WGS) entry which is preliminary data.</text>
</comment>
<feature type="coiled-coil region" evidence="1">
    <location>
        <begin position="81"/>
        <end position="136"/>
    </location>
</feature>
<evidence type="ECO:0000256" key="2">
    <source>
        <dbReference type="SAM" id="MobiDB-lite"/>
    </source>
</evidence>
<keyword evidence="1" id="KW-0175">Coiled coil</keyword>
<evidence type="ECO:0000313" key="3">
    <source>
        <dbReference type="EMBL" id="RSM10638.1"/>
    </source>
</evidence>
<reference evidence="3 4" key="1">
    <citation type="submission" date="2017-06" db="EMBL/GenBank/DDBJ databases">
        <title>Comparative genomic analysis of Ambrosia Fusariam Clade fungi.</title>
        <authorList>
            <person name="Stajich J.E."/>
            <person name="Carrillo J."/>
            <person name="Kijimoto T."/>
            <person name="Eskalen A."/>
            <person name="O'Donnell K."/>
            <person name="Kasson M."/>
        </authorList>
    </citation>
    <scope>NUCLEOTIDE SEQUENCE [LARGE SCALE GENOMIC DNA]</scope>
    <source>
        <strain evidence="3 4">NRRL62579</strain>
    </source>
</reference>
<accession>A0A428U8V5</accession>
<evidence type="ECO:0000256" key="1">
    <source>
        <dbReference type="SAM" id="Coils"/>
    </source>
</evidence>
<evidence type="ECO:0000313" key="4">
    <source>
        <dbReference type="Proteomes" id="UP000287144"/>
    </source>
</evidence>
<proteinExistence type="predicted"/>